<dbReference type="GO" id="GO:0000309">
    <property type="term" value="F:nicotinamide-nucleotide adenylyltransferase activity"/>
    <property type="evidence" value="ECO:0007669"/>
    <property type="project" value="UniProtKB-EC"/>
</dbReference>
<dbReference type="Gene3D" id="3.40.50.620">
    <property type="entry name" value="HUPs"/>
    <property type="match status" value="1"/>
</dbReference>
<evidence type="ECO:0000313" key="2">
    <source>
        <dbReference type="EMBL" id="MFL1732932.1"/>
    </source>
</evidence>
<dbReference type="InterPro" id="IPR038727">
    <property type="entry name" value="NadR/Ttd14_AAA_dom"/>
</dbReference>
<accession>A0ABW8U8Z2</accession>
<gene>
    <name evidence="2" type="primary">nadR</name>
    <name evidence="2" type="ORF">ACJHVH_08040</name>
</gene>
<dbReference type="EMBL" id="JBJJXE010000015">
    <property type="protein sequence ID" value="MFL1732932.1"/>
    <property type="molecule type" value="Genomic_DNA"/>
</dbReference>
<feature type="domain" description="NadR/Ttd14 AAA" evidence="1">
    <location>
        <begin position="157"/>
        <end position="318"/>
    </location>
</feature>
<keyword evidence="2" id="KW-0418">Kinase</keyword>
<proteinExistence type="predicted"/>
<dbReference type="NCBIfam" id="NF005988">
    <property type="entry name" value="PRK08099.1"/>
    <property type="match status" value="1"/>
</dbReference>
<dbReference type="PANTHER" id="PTHR37512:SF1">
    <property type="entry name" value="NADR_TTD14 AAA DOMAIN-CONTAINING PROTEIN"/>
    <property type="match status" value="1"/>
</dbReference>
<keyword evidence="3" id="KW-1185">Reference proteome</keyword>
<dbReference type="Pfam" id="PF13521">
    <property type="entry name" value="AAA_28"/>
    <property type="match status" value="1"/>
</dbReference>
<sequence length="334" mass="37388">MTSNIGLLIGHFEPLHLGHLADINTAAGLCNTLHIIITPKSGNARFKPTLQDKVRWVQVACQDFDFIKVHTTVSLDIDMTGDYGDEIDFDDAVLQKLAITHDDNPTIFMKEHATTNGKLAKLDLPKHDHDNETIYQDPITHFHAIAPSAKSDYVQTVCIVGGESSGKTTLVHKLAGHYGASVVLEMGRLYTYSDLGGTETALQYRDYTPIAINHTQAIFDAKKHATAPIVLVDTDFATTQAFCEEYEGRTHPVVAALADEVRMDHTIYLDNNVKWVADGIRRLGSHSQRSRFASRILEILARHDINPFVIDDADYHRRYEQAVRLIDQHVLHKT</sequence>
<dbReference type="GO" id="GO:0050262">
    <property type="term" value="F:ribosylnicotinamide kinase activity"/>
    <property type="evidence" value="ECO:0007669"/>
    <property type="project" value="UniProtKB-EC"/>
</dbReference>
<keyword evidence="2" id="KW-0808">Transferase</keyword>
<dbReference type="PANTHER" id="PTHR37512">
    <property type="entry name" value="TRIFUNCTIONAL NAD BIOSYNTHESIS/REGULATOR PROTEIN NADR"/>
    <property type="match status" value="1"/>
</dbReference>
<dbReference type="Gene3D" id="3.40.50.300">
    <property type="entry name" value="P-loop containing nucleotide triphosphate hydrolases"/>
    <property type="match status" value="1"/>
</dbReference>
<dbReference type="InterPro" id="IPR014729">
    <property type="entry name" value="Rossmann-like_a/b/a_fold"/>
</dbReference>
<reference evidence="2 3" key="1">
    <citation type="submission" date="2024-11" db="EMBL/GenBank/DDBJ databases">
        <title>First Report of Moraxella oculi in Brazil in an Infectious Bovine Keratoconjunctivitis Outbreak.</title>
        <authorList>
            <person name="Carvalho C.V."/>
            <person name="Domingues R."/>
            <person name="Coutinho C."/>
            <person name="Honorio N.T.B.S."/>
            <person name="Faza D.R.L.R."/>
            <person name="Carvalho W.A."/>
            <person name="Machado A.B.F."/>
            <person name="Martins M.F."/>
            <person name="Gaspar E.B."/>
        </authorList>
    </citation>
    <scope>NUCLEOTIDE SEQUENCE [LARGE SCALE GENOMIC DNA]</scope>
    <source>
        <strain evidence="2 3">2117LE</strain>
    </source>
</reference>
<dbReference type="EC" id="2.7.7.1" evidence="2"/>
<dbReference type="SUPFAM" id="SSF52374">
    <property type="entry name" value="Nucleotidylyl transferase"/>
    <property type="match status" value="1"/>
</dbReference>
<dbReference type="RefSeq" id="WP_407069447.1">
    <property type="nucleotide sequence ID" value="NZ_JBJJXE010000015.1"/>
</dbReference>
<dbReference type="EC" id="2.7.1.22" evidence="2"/>
<comment type="caution">
    <text evidence="2">The sequence shown here is derived from an EMBL/GenBank/DDBJ whole genome shotgun (WGS) entry which is preliminary data.</text>
</comment>
<name>A0ABW8U8Z2_9GAMM</name>
<protein>
    <submittedName>
        <fullName evidence="2">Multifunctional transcriptional regulator/nicotinamide-nucleotide adenylyltransferase/ribosylnicotinamide kinase NadR</fullName>
        <ecNumber evidence="2">2.7.1.22</ecNumber>
        <ecNumber evidence="2">2.7.7.1</ecNumber>
    </submittedName>
</protein>
<dbReference type="InterPro" id="IPR027417">
    <property type="entry name" value="P-loop_NTPase"/>
</dbReference>
<organism evidence="2 3">
    <name type="scientific">Moraxella oculi</name>
    <dbReference type="NCBI Taxonomy" id="2940516"/>
    <lineage>
        <taxon>Bacteria</taxon>
        <taxon>Pseudomonadati</taxon>
        <taxon>Pseudomonadota</taxon>
        <taxon>Gammaproteobacteria</taxon>
        <taxon>Moraxellales</taxon>
        <taxon>Moraxellaceae</taxon>
        <taxon>Moraxella</taxon>
    </lineage>
</organism>
<dbReference type="Proteomes" id="UP001624684">
    <property type="component" value="Unassembled WGS sequence"/>
</dbReference>
<evidence type="ECO:0000313" key="3">
    <source>
        <dbReference type="Proteomes" id="UP001624684"/>
    </source>
</evidence>
<dbReference type="InterPro" id="IPR052735">
    <property type="entry name" value="NAD_biosynth-regulator"/>
</dbReference>
<dbReference type="SUPFAM" id="SSF52540">
    <property type="entry name" value="P-loop containing nucleoside triphosphate hydrolases"/>
    <property type="match status" value="1"/>
</dbReference>
<keyword evidence="2" id="KW-0548">Nucleotidyltransferase</keyword>
<evidence type="ECO:0000259" key="1">
    <source>
        <dbReference type="Pfam" id="PF13521"/>
    </source>
</evidence>